<dbReference type="Pfam" id="PF03713">
    <property type="entry name" value="DUF305"/>
    <property type="match status" value="1"/>
</dbReference>
<dbReference type="RefSeq" id="WP_239264492.1">
    <property type="nucleotide sequence ID" value="NZ_JAKRCV010000031.1"/>
</dbReference>
<dbReference type="PROSITE" id="PS51257">
    <property type="entry name" value="PROKAR_LIPOPROTEIN"/>
    <property type="match status" value="1"/>
</dbReference>
<evidence type="ECO:0000256" key="2">
    <source>
        <dbReference type="SAM" id="SignalP"/>
    </source>
</evidence>
<dbReference type="InterPro" id="IPR012347">
    <property type="entry name" value="Ferritin-like"/>
</dbReference>
<comment type="caution">
    <text evidence="4">The sequence shown here is derived from an EMBL/GenBank/DDBJ whole genome shotgun (WGS) entry which is preliminary data.</text>
</comment>
<protein>
    <submittedName>
        <fullName evidence="4">DUF305 domain-containing protein</fullName>
    </submittedName>
</protein>
<feature type="chain" id="PRO_5045052064" evidence="2">
    <location>
        <begin position="20"/>
        <end position="221"/>
    </location>
</feature>
<reference evidence="4 5" key="1">
    <citation type="submission" date="2022-02" db="EMBL/GenBank/DDBJ databases">
        <title>Uncovering new skin microbiome diversity through culturing and metagenomics.</title>
        <authorList>
            <person name="Conlan S."/>
            <person name="Deming C."/>
            <person name="Nisc Comparative Sequencing Program N."/>
            <person name="Segre J.A."/>
        </authorList>
    </citation>
    <scope>NUCLEOTIDE SEQUENCE [LARGE SCALE GENOMIC DNA]</scope>
    <source>
        <strain evidence="4 5">ACRQZ</strain>
    </source>
</reference>
<dbReference type="InterPro" id="IPR005183">
    <property type="entry name" value="DUF305_CopM-like"/>
</dbReference>
<dbReference type="PANTHER" id="PTHR36933:SF1">
    <property type="entry name" value="SLL0788 PROTEIN"/>
    <property type="match status" value="1"/>
</dbReference>
<dbReference type="EMBL" id="JAKRCV010000031">
    <property type="protein sequence ID" value="MCG7322320.1"/>
    <property type="molecule type" value="Genomic_DNA"/>
</dbReference>
<feature type="region of interest" description="Disordered" evidence="1">
    <location>
        <begin position="24"/>
        <end position="71"/>
    </location>
</feature>
<proteinExistence type="predicted"/>
<feature type="domain" description="DUF305" evidence="3">
    <location>
        <begin position="77"/>
        <end position="218"/>
    </location>
</feature>
<name>A0ABS9Q370_9MICO</name>
<keyword evidence="2" id="KW-0732">Signal</keyword>
<dbReference type="PANTHER" id="PTHR36933">
    <property type="entry name" value="SLL0788 PROTEIN"/>
    <property type="match status" value="1"/>
</dbReference>
<dbReference type="Gene3D" id="1.20.1260.10">
    <property type="match status" value="1"/>
</dbReference>
<gene>
    <name evidence="4" type="ORF">MHL29_10535</name>
</gene>
<feature type="compositionally biased region" description="Low complexity" evidence="1">
    <location>
        <begin position="24"/>
        <end position="69"/>
    </location>
</feature>
<keyword evidence="5" id="KW-1185">Reference proteome</keyword>
<evidence type="ECO:0000313" key="4">
    <source>
        <dbReference type="EMBL" id="MCG7322320.1"/>
    </source>
</evidence>
<evidence type="ECO:0000259" key="3">
    <source>
        <dbReference type="Pfam" id="PF03713"/>
    </source>
</evidence>
<dbReference type="Proteomes" id="UP001521931">
    <property type="component" value="Unassembled WGS sequence"/>
</dbReference>
<evidence type="ECO:0000313" key="5">
    <source>
        <dbReference type="Proteomes" id="UP001521931"/>
    </source>
</evidence>
<feature type="signal peptide" evidence="2">
    <location>
        <begin position="1"/>
        <end position="19"/>
    </location>
</feature>
<organism evidence="4 5">
    <name type="scientific">Arsenicicoccus bolidensis</name>
    <dbReference type="NCBI Taxonomy" id="229480"/>
    <lineage>
        <taxon>Bacteria</taxon>
        <taxon>Bacillati</taxon>
        <taxon>Actinomycetota</taxon>
        <taxon>Actinomycetes</taxon>
        <taxon>Micrococcales</taxon>
        <taxon>Intrasporangiaceae</taxon>
        <taxon>Arsenicicoccus</taxon>
    </lineage>
</organism>
<sequence>MRRPTASVAVVAALGCLLAACGSSEGGATSTTATTSTAAGDAHAGHGSSSSASGSSSAPASTGATSGATPMQGRAGDVMFAQMMIPHHAQALDLSEMALAGHGASATVQDLARRIQAAQQPEIDQMTAMLKGWGAPVSAGDHAMPMEGMVSEGDLKALSGMQGPAFDAAWVKAMIGHHEGAVSMAEDVLSTTQDPAVKKLAQAIITGQRKEIAEMQAMPTT</sequence>
<evidence type="ECO:0000256" key="1">
    <source>
        <dbReference type="SAM" id="MobiDB-lite"/>
    </source>
</evidence>
<accession>A0ABS9Q370</accession>